<evidence type="ECO:0000313" key="2">
    <source>
        <dbReference type="Proteomes" id="UP000295722"/>
    </source>
</evidence>
<keyword evidence="2" id="KW-1185">Reference proteome</keyword>
<protein>
    <submittedName>
        <fullName evidence="1">Uncharacterized protein</fullName>
    </submittedName>
</protein>
<dbReference type="RefSeq" id="WP_133197057.1">
    <property type="nucleotide sequence ID" value="NZ_JBHUCW010000022.1"/>
</dbReference>
<accession>A0A4R5M6C1</accession>
<reference evidence="1 2" key="1">
    <citation type="submission" date="2019-03" db="EMBL/GenBank/DDBJ databases">
        <title>Paraburkholderia sp. 4M-K11, isolated from subtropical forest soil.</title>
        <authorList>
            <person name="Gao Z.-H."/>
            <person name="Qiu L.-H."/>
        </authorList>
    </citation>
    <scope>NUCLEOTIDE SEQUENCE [LARGE SCALE GENOMIC DNA]</scope>
    <source>
        <strain evidence="1 2">4M-K11</strain>
    </source>
</reference>
<name>A0A4R5M6C1_9BURK</name>
<organism evidence="1 2">
    <name type="scientific">Paraburkholderia silviterrae</name>
    <dbReference type="NCBI Taxonomy" id="2528715"/>
    <lineage>
        <taxon>Bacteria</taxon>
        <taxon>Pseudomonadati</taxon>
        <taxon>Pseudomonadota</taxon>
        <taxon>Betaproteobacteria</taxon>
        <taxon>Burkholderiales</taxon>
        <taxon>Burkholderiaceae</taxon>
        <taxon>Paraburkholderia</taxon>
    </lineage>
</organism>
<sequence length="78" mass="8615">MALRDGTYLARCKERSALSAAMNGHGPVYPQARCTVVKGQAIFDRDGRELWRCNAAYAEVHFELDRIEVSRDSAGKGA</sequence>
<comment type="caution">
    <text evidence="1">The sequence shown here is derived from an EMBL/GenBank/DDBJ whole genome shotgun (WGS) entry which is preliminary data.</text>
</comment>
<dbReference type="AlphaFoldDB" id="A0A4R5M6C1"/>
<proteinExistence type="predicted"/>
<dbReference type="EMBL" id="SMRP01000012">
    <property type="protein sequence ID" value="TDG21147.1"/>
    <property type="molecule type" value="Genomic_DNA"/>
</dbReference>
<dbReference type="OrthoDB" id="8969959at2"/>
<dbReference type="Proteomes" id="UP000295722">
    <property type="component" value="Unassembled WGS sequence"/>
</dbReference>
<gene>
    <name evidence="1" type="ORF">EYW47_22520</name>
</gene>
<evidence type="ECO:0000313" key="1">
    <source>
        <dbReference type="EMBL" id="TDG21147.1"/>
    </source>
</evidence>